<reference evidence="1" key="1">
    <citation type="submission" date="2022-12" db="EMBL/GenBank/DDBJ databases">
        <authorList>
            <person name="Bing R.G."/>
            <person name="Willard D.J."/>
            <person name="Manesh M.J.H."/>
            <person name="Laemthong T."/>
            <person name="Crosby J.R."/>
            <person name="Kelly R.M."/>
        </authorList>
    </citation>
    <scope>NUCLEOTIDE SEQUENCE</scope>
    <source>
        <strain evidence="1">DSM 8990</strain>
    </source>
</reference>
<dbReference type="Proteomes" id="UP001164909">
    <property type="component" value="Chromosome"/>
</dbReference>
<keyword evidence="2" id="KW-1185">Reference proteome</keyword>
<gene>
    <name evidence="1" type="ORF">OTK00_001763</name>
</gene>
<proteinExistence type="predicted"/>
<name>A0ABY7BNE4_9FIRM</name>
<evidence type="ECO:0000313" key="2">
    <source>
        <dbReference type="Proteomes" id="UP001164909"/>
    </source>
</evidence>
<accession>A0ABY7BNE4</accession>
<dbReference type="RefSeq" id="WP_198525736.1">
    <property type="nucleotide sequence ID" value="NZ_CP113865.1"/>
</dbReference>
<dbReference type="EMBL" id="CP113865">
    <property type="protein sequence ID" value="WAM33270.1"/>
    <property type="molecule type" value="Genomic_DNA"/>
</dbReference>
<sequence>MTKKVVVELEELERFLDYLNDKVDDVYKKETTRAVEDFIKNLQKSSLTKSNTIKN</sequence>
<evidence type="ECO:0000313" key="1">
    <source>
        <dbReference type="EMBL" id="WAM33270.1"/>
    </source>
</evidence>
<organism evidence="1 2">
    <name type="scientific">Caldicellulosiruptor morganii</name>
    <dbReference type="NCBI Taxonomy" id="1387555"/>
    <lineage>
        <taxon>Bacteria</taxon>
        <taxon>Bacillati</taxon>
        <taxon>Bacillota</taxon>
        <taxon>Bacillota incertae sedis</taxon>
        <taxon>Caldicellulosiruptorales</taxon>
        <taxon>Caldicellulosiruptoraceae</taxon>
        <taxon>Caldicellulosiruptor</taxon>
    </lineage>
</organism>
<protein>
    <submittedName>
        <fullName evidence="1">Uncharacterized protein</fullName>
    </submittedName>
</protein>